<gene>
    <name evidence="1" type="ORF">AMECASPLE_015251</name>
</gene>
<keyword evidence="2" id="KW-1185">Reference proteome</keyword>
<dbReference type="Proteomes" id="UP001469553">
    <property type="component" value="Unassembled WGS sequence"/>
</dbReference>
<protein>
    <submittedName>
        <fullName evidence="1">Uncharacterized protein</fullName>
    </submittedName>
</protein>
<reference evidence="1 2" key="1">
    <citation type="submission" date="2021-06" db="EMBL/GenBank/DDBJ databases">
        <authorList>
            <person name="Palmer J.M."/>
        </authorList>
    </citation>
    <scope>NUCLEOTIDE SEQUENCE [LARGE SCALE GENOMIC DNA]</scope>
    <source>
        <strain evidence="1 2">AS_MEX2019</strain>
        <tissue evidence="1">Muscle</tissue>
    </source>
</reference>
<name>A0ABV0YNT0_9TELE</name>
<accession>A0ABV0YNT0</accession>
<evidence type="ECO:0000313" key="2">
    <source>
        <dbReference type="Proteomes" id="UP001469553"/>
    </source>
</evidence>
<dbReference type="EMBL" id="JAHRIP010038687">
    <property type="protein sequence ID" value="MEQ2295513.1"/>
    <property type="molecule type" value="Genomic_DNA"/>
</dbReference>
<sequence length="142" mass="15636">MSGAAIPFHSCAPSYKLIPHLLPCQLQSGPHTLSGLHHFPSTPCQARPSLTFCSPRQVLQVLILFPSQAFIIFPLFRVRLAQVRTLLPSQVCLISLPCLARLDRSHSLFSSSGSAVSTSSTPIRLYHSRSKLSQLRPFSSTR</sequence>
<comment type="caution">
    <text evidence="1">The sequence shown here is derived from an EMBL/GenBank/DDBJ whole genome shotgun (WGS) entry which is preliminary data.</text>
</comment>
<organism evidence="1 2">
    <name type="scientific">Ameca splendens</name>
    <dbReference type="NCBI Taxonomy" id="208324"/>
    <lineage>
        <taxon>Eukaryota</taxon>
        <taxon>Metazoa</taxon>
        <taxon>Chordata</taxon>
        <taxon>Craniata</taxon>
        <taxon>Vertebrata</taxon>
        <taxon>Euteleostomi</taxon>
        <taxon>Actinopterygii</taxon>
        <taxon>Neopterygii</taxon>
        <taxon>Teleostei</taxon>
        <taxon>Neoteleostei</taxon>
        <taxon>Acanthomorphata</taxon>
        <taxon>Ovalentaria</taxon>
        <taxon>Atherinomorphae</taxon>
        <taxon>Cyprinodontiformes</taxon>
        <taxon>Goodeidae</taxon>
        <taxon>Ameca</taxon>
    </lineage>
</organism>
<evidence type="ECO:0000313" key="1">
    <source>
        <dbReference type="EMBL" id="MEQ2295513.1"/>
    </source>
</evidence>
<proteinExistence type="predicted"/>